<gene>
    <name evidence="2" type="ordered locus">MA_2638</name>
</gene>
<sequence length="130" mass="14593">MAAACCTWLCFLLRRLAGGLLTSYALEPDLVITGGVYTFSRELVFTVTNVYSIRMAGVFIILLGTIAFRTRIMPRWLTFLTYSVAFILLMTISFSYWVPHLFPEWVPVISLHIMITNLHKKAAGDGSALP</sequence>
<dbReference type="EnsemblBacteria" id="AAM06016">
    <property type="protein sequence ID" value="AAM06016"/>
    <property type="gene ID" value="MA_2638"/>
</dbReference>
<dbReference type="AlphaFoldDB" id="Q8TML9"/>
<feature type="transmembrane region" description="Helical" evidence="1">
    <location>
        <begin position="80"/>
        <end position="98"/>
    </location>
</feature>
<keyword evidence="1" id="KW-0472">Membrane</keyword>
<dbReference type="EMBL" id="AE010299">
    <property type="protein sequence ID" value="AAM06016.1"/>
    <property type="molecule type" value="Genomic_DNA"/>
</dbReference>
<protein>
    <submittedName>
        <fullName evidence="2">Uncharacterized protein</fullName>
    </submittedName>
</protein>
<accession>Q8TML9</accession>
<keyword evidence="1" id="KW-1133">Transmembrane helix</keyword>
<keyword evidence="3" id="KW-1185">Reference proteome</keyword>
<keyword evidence="1" id="KW-0812">Transmembrane</keyword>
<evidence type="ECO:0000313" key="2">
    <source>
        <dbReference type="EMBL" id="AAM06016.1"/>
    </source>
</evidence>
<dbReference type="GeneID" id="68225962"/>
<dbReference type="STRING" id="188937.MA_2638"/>
<dbReference type="InParanoid" id="Q8TML9"/>
<proteinExistence type="predicted"/>
<evidence type="ECO:0000313" key="3">
    <source>
        <dbReference type="Proteomes" id="UP000002487"/>
    </source>
</evidence>
<dbReference type="KEGG" id="mac:MA_2638"/>
<dbReference type="Proteomes" id="UP000002487">
    <property type="component" value="Chromosome"/>
</dbReference>
<feature type="transmembrane region" description="Helical" evidence="1">
    <location>
        <begin position="49"/>
        <end position="68"/>
    </location>
</feature>
<dbReference type="RefSeq" id="WP_011022598.1">
    <property type="nucleotide sequence ID" value="NC_003552.1"/>
</dbReference>
<organism evidence="2 3">
    <name type="scientific">Methanosarcina acetivorans (strain ATCC 35395 / DSM 2834 / JCM 12185 / C2A)</name>
    <dbReference type="NCBI Taxonomy" id="188937"/>
    <lineage>
        <taxon>Archaea</taxon>
        <taxon>Methanobacteriati</taxon>
        <taxon>Methanobacteriota</taxon>
        <taxon>Stenosarchaea group</taxon>
        <taxon>Methanomicrobia</taxon>
        <taxon>Methanosarcinales</taxon>
        <taxon>Methanosarcinaceae</taxon>
        <taxon>Methanosarcina</taxon>
    </lineage>
</organism>
<evidence type="ECO:0000256" key="1">
    <source>
        <dbReference type="SAM" id="Phobius"/>
    </source>
</evidence>
<name>Q8TML9_METAC</name>
<dbReference type="HOGENOM" id="CLU_2107101_0_0_2"/>
<reference evidence="2 3" key="1">
    <citation type="journal article" date="2002" name="Genome Res.">
        <title>The genome of Methanosarcina acetivorans reveals extensive metabolic and physiological diversity.</title>
        <authorList>
            <person name="Galagan J.E."/>
            <person name="Nusbaum C."/>
            <person name="Roy A."/>
            <person name="Endrizzi M.G."/>
            <person name="Macdonald P."/>
            <person name="FitzHugh W."/>
            <person name="Calvo S."/>
            <person name="Engels R."/>
            <person name="Smirnov S."/>
            <person name="Atnoor D."/>
            <person name="Brown A."/>
            <person name="Allen N."/>
            <person name="Naylor J."/>
            <person name="Stange-Thomann N."/>
            <person name="DeArellano K."/>
            <person name="Johnson R."/>
            <person name="Linton L."/>
            <person name="McEwan P."/>
            <person name="McKernan K."/>
            <person name="Talamas J."/>
            <person name="Tirrell A."/>
            <person name="Ye W."/>
            <person name="Zimmer A."/>
            <person name="Barber R.D."/>
            <person name="Cann I."/>
            <person name="Graham D.E."/>
            <person name="Grahame D.A."/>
            <person name="Guss A."/>
            <person name="Hedderich R."/>
            <person name="Ingram-Smith C."/>
            <person name="Kuettner C.H."/>
            <person name="Krzycki J.A."/>
            <person name="Leigh J.A."/>
            <person name="Li W."/>
            <person name="Liu J."/>
            <person name="Mukhopadhyay B."/>
            <person name="Reeve J.N."/>
            <person name="Smith K."/>
            <person name="Springer T.A."/>
            <person name="Umayam L.A."/>
            <person name="White O."/>
            <person name="White R.H."/>
            <person name="de Macario E.C."/>
            <person name="Ferry J.G."/>
            <person name="Jarrell K.F."/>
            <person name="Jing H."/>
            <person name="Macario A.J.L."/>
            <person name="Paulsen I."/>
            <person name="Pritchett M."/>
            <person name="Sowers K.R."/>
            <person name="Swanson R.V."/>
            <person name="Zinder S.H."/>
            <person name="Lander E."/>
            <person name="Metcalf W.W."/>
            <person name="Birren B."/>
        </authorList>
    </citation>
    <scope>NUCLEOTIDE SEQUENCE [LARGE SCALE GENOMIC DNA]</scope>
    <source>
        <strain evidence="3">ATCC 35395 / DSM 2834 / JCM 12185 / C2A</strain>
    </source>
</reference>